<gene>
    <name evidence="2" type="ORF">E5K04_03310</name>
</gene>
<dbReference type="InterPro" id="IPR036366">
    <property type="entry name" value="PGBDSf"/>
</dbReference>
<name>A0A4T0V4H5_9NEIS</name>
<dbReference type="Gene3D" id="1.10.101.10">
    <property type="entry name" value="PGBD-like superfamily/PGBD"/>
    <property type="match status" value="1"/>
</dbReference>
<dbReference type="OrthoDB" id="5395100at2"/>
<comment type="caution">
    <text evidence="2">The sequence shown here is derived from an EMBL/GenBank/DDBJ whole genome shotgun (WGS) entry which is preliminary data.</text>
</comment>
<dbReference type="Pfam" id="PF05257">
    <property type="entry name" value="CHAP"/>
    <property type="match status" value="1"/>
</dbReference>
<dbReference type="Gene3D" id="3.90.1720.10">
    <property type="entry name" value="endopeptidase domain like (from Nostoc punctiforme)"/>
    <property type="match status" value="1"/>
</dbReference>
<dbReference type="EMBL" id="STGJ01000002">
    <property type="protein sequence ID" value="TIC86145.1"/>
    <property type="molecule type" value="Genomic_DNA"/>
</dbReference>
<protein>
    <submittedName>
        <fullName evidence="2">CHAP domain-containing protein</fullName>
    </submittedName>
</protein>
<dbReference type="SUPFAM" id="SSF54001">
    <property type="entry name" value="Cysteine proteinases"/>
    <property type="match status" value="1"/>
</dbReference>
<evidence type="ECO:0000313" key="2">
    <source>
        <dbReference type="EMBL" id="TIC86145.1"/>
    </source>
</evidence>
<accession>A0A4T0V4H5</accession>
<organism evidence="2 3">
    <name type="scientific">Crenobacter intestini</name>
    <dbReference type="NCBI Taxonomy" id="2563443"/>
    <lineage>
        <taxon>Bacteria</taxon>
        <taxon>Pseudomonadati</taxon>
        <taxon>Pseudomonadota</taxon>
        <taxon>Betaproteobacteria</taxon>
        <taxon>Neisseriales</taxon>
        <taxon>Neisseriaceae</taxon>
        <taxon>Crenobacter</taxon>
    </lineage>
</organism>
<dbReference type="InterPro" id="IPR007921">
    <property type="entry name" value="CHAP_dom"/>
</dbReference>
<dbReference type="InterPro" id="IPR038765">
    <property type="entry name" value="Papain-like_cys_pep_sf"/>
</dbReference>
<sequence length="260" mass="27686">MKYPGRVVRLGEADPKVVKAVKEQLNKALHLPQEGVGALDESNPNFGATTEQVVKLFQCRNADALGRPLLEDGEIGALTWAALFGEASVPVADQAKTPLLQKVVEVAASQVGVREVPKSSNRGPQVEVYLASTGTPAGSWWCCAFTYWCFREAATALGVANPMLNTAHCLTHWNGAKQRGAQRVHTGDAVANPALVKPGMLFILDKGGGNGHTGVVERVAGEFIYTIEGNSNASGGADGDGVYRLRRKIDTINKGFIDYA</sequence>
<dbReference type="RefSeq" id="WP_136551491.1">
    <property type="nucleotide sequence ID" value="NZ_STGJ01000002.1"/>
</dbReference>
<reference evidence="2 3" key="1">
    <citation type="submission" date="2019-04" db="EMBL/GenBank/DDBJ databases">
        <title>Crenobacter sp. nov.</title>
        <authorList>
            <person name="Shi S."/>
        </authorList>
    </citation>
    <scope>NUCLEOTIDE SEQUENCE [LARGE SCALE GENOMIC DNA]</scope>
    <source>
        <strain evidence="2 3">GY 70310</strain>
    </source>
</reference>
<feature type="domain" description="Peptidase C51" evidence="1">
    <location>
        <begin position="138"/>
        <end position="230"/>
    </location>
</feature>
<evidence type="ECO:0000259" key="1">
    <source>
        <dbReference type="Pfam" id="PF05257"/>
    </source>
</evidence>
<keyword evidence="3" id="KW-1185">Reference proteome</keyword>
<dbReference type="Proteomes" id="UP000308891">
    <property type="component" value="Unassembled WGS sequence"/>
</dbReference>
<dbReference type="AlphaFoldDB" id="A0A4T0V4H5"/>
<evidence type="ECO:0000313" key="3">
    <source>
        <dbReference type="Proteomes" id="UP000308891"/>
    </source>
</evidence>
<proteinExistence type="predicted"/>